<comment type="caution">
    <text evidence="2">The sequence shown here is derived from an EMBL/GenBank/DDBJ whole genome shotgun (WGS) entry which is preliminary data.</text>
</comment>
<protein>
    <submittedName>
        <fullName evidence="2">Uncharacterized protein</fullName>
    </submittedName>
</protein>
<dbReference type="AlphaFoldDB" id="A0A8J5M137"/>
<accession>A0A8J5M137</accession>
<organism evidence="2 3">
    <name type="scientific">Zingiber officinale</name>
    <name type="common">Ginger</name>
    <name type="synonym">Amomum zingiber</name>
    <dbReference type="NCBI Taxonomy" id="94328"/>
    <lineage>
        <taxon>Eukaryota</taxon>
        <taxon>Viridiplantae</taxon>
        <taxon>Streptophyta</taxon>
        <taxon>Embryophyta</taxon>
        <taxon>Tracheophyta</taxon>
        <taxon>Spermatophyta</taxon>
        <taxon>Magnoliopsida</taxon>
        <taxon>Liliopsida</taxon>
        <taxon>Zingiberales</taxon>
        <taxon>Zingiberaceae</taxon>
        <taxon>Zingiber</taxon>
    </lineage>
</organism>
<keyword evidence="3" id="KW-1185">Reference proteome</keyword>
<dbReference type="Gene3D" id="1.10.20.10">
    <property type="entry name" value="Histone, subunit A"/>
    <property type="match status" value="1"/>
</dbReference>
<evidence type="ECO:0000313" key="2">
    <source>
        <dbReference type="EMBL" id="KAG6529249.1"/>
    </source>
</evidence>
<dbReference type="SUPFAM" id="SSF47113">
    <property type="entry name" value="Histone-fold"/>
    <property type="match status" value="1"/>
</dbReference>
<evidence type="ECO:0000313" key="3">
    <source>
        <dbReference type="Proteomes" id="UP000734854"/>
    </source>
</evidence>
<name>A0A8J5M137_ZINOF</name>
<gene>
    <name evidence="2" type="ORF">ZIOFF_011445</name>
</gene>
<dbReference type="Proteomes" id="UP000734854">
    <property type="component" value="Unassembled WGS sequence"/>
</dbReference>
<dbReference type="InterPro" id="IPR009072">
    <property type="entry name" value="Histone-fold"/>
</dbReference>
<dbReference type="GO" id="GO:0046982">
    <property type="term" value="F:protein heterodimerization activity"/>
    <property type="evidence" value="ECO:0007669"/>
    <property type="project" value="InterPro"/>
</dbReference>
<dbReference type="EMBL" id="JACMSC010000003">
    <property type="protein sequence ID" value="KAG6529249.1"/>
    <property type="molecule type" value="Genomic_DNA"/>
</dbReference>
<sequence length="125" mass="13946">MSSTATRATTTKSGGRAKVKGMKVASRSQKADLQFPMGRIAHYLRLSTRRLLREPPVTSLLLRRLRPDDSWLQPPLLHSHRLLAITATNCSLSSLLCSHSRCSTIIVVAHRRLLLVVAAIANRRR</sequence>
<evidence type="ECO:0000256" key="1">
    <source>
        <dbReference type="SAM" id="MobiDB-lite"/>
    </source>
</evidence>
<feature type="region of interest" description="Disordered" evidence="1">
    <location>
        <begin position="1"/>
        <end position="25"/>
    </location>
</feature>
<proteinExistence type="predicted"/>
<feature type="compositionally biased region" description="Low complexity" evidence="1">
    <location>
        <begin position="1"/>
        <end position="14"/>
    </location>
</feature>
<reference evidence="2 3" key="1">
    <citation type="submission" date="2020-08" db="EMBL/GenBank/DDBJ databases">
        <title>Plant Genome Project.</title>
        <authorList>
            <person name="Zhang R.-G."/>
        </authorList>
    </citation>
    <scope>NUCLEOTIDE SEQUENCE [LARGE SCALE GENOMIC DNA]</scope>
    <source>
        <tissue evidence="2">Rhizome</tissue>
    </source>
</reference>